<proteinExistence type="predicted"/>
<dbReference type="Proteomes" id="UP000241690">
    <property type="component" value="Unassembled WGS sequence"/>
</dbReference>
<accession>A0A2T4AQ21</accession>
<evidence type="ECO:0000313" key="2">
    <source>
        <dbReference type="Proteomes" id="UP000241690"/>
    </source>
</evidence>
<keyword evidence="2" id="KW-1185">Reference proteome</keyword>
<protein>
    <submittedName>
        <fullName evidence="1">Uncharacterized protein</fullName>
    </submittedName>
</protein>
<gene>
    <name evidence="1" type="ORF">M431DRAFT_293406</name>
</gene>
<name>A0A2T4AQ21_TRIHA</name>
<evidence type="ECO:0000313" key="1">
    <source>
        <dbReference type="EMBL" id="PTB59028.1"/>
    </source>
</evidence>
<reference evidence="1 2" key="1">
    <citation type="submission" date="2016-07" db="EMBL/GenBank/DDBJ databases">
        <title>Multiple horizontal gene transfer events from other fungi enriched the ability of initially mycotrophic Trichoderma (Ascomycota) to feed on dead plant biomass.</title>
        <authorList>
            <consortium name="DOE Joint Genome Institute"/>
            <person name="Aerts A."/>
            <person name="Atanasova L."/>
            <person name="Chenthamara K."/>
            <person name="Zhang J."/>
            <person name="Grujic M."/>
            <person name="Henrissat B."/>
            <person name="Kuo A."/>
            <person name="Salamov A."/>
            <person name="Lipzen A."/>
            <person name="Labutti K."/>
            <person name="Barry K."/>
            <person name="Miao Y."/>
            <person name="Rahimi M.J."/>
            <person name="Shen Q."/>
            <person name="Grigoriev I.V."/>
            <person name="Kubicek C.P."/>
            <person name="Druzhinina I.S."/>
        </authorList>
    </citation>
    <scope>NUCLEOTIDE SEQUENCE [LARGE SCALE GENOMIC DNA]</scope>
    <source>
        <strain evidence="1 2">CBS 226.95</strain>
    </source>
</reference>
<dbReference type="GeneID" id="36622672"/>
<dbReference type="RefSeq" id="XP_024778705.1">
    <property type="nucleotide sequence ID" value="XM_024914107.1"/>
</dbReference>
<dbReference type="EMBL" id="KZ679676">
    <property type="protein sequence ID" value="PTB59028.1"/>
    <property type="molecule type" value="Genomic_DNA"/>
</dbReference>
<organism evidence="1 2">
    <name type="scientific">Trichoderma harzianum CBS 226.95</name>
    <dbReference type="NCBI Taxonomy" id="983964"/>
    <lineage>
        <taxon>Eukaryota</taxon>
        <taxon>Fungi</taxon>
        <taxon>Dikarya</taxon>
        <taxon>Ascomycota</taxon>
        <taxon>Pezizomycotina</taxon>
        <taxon>Sordariomycetes</taxon>
        <taxon>Hypocreomycetidae</taxon>
        <taxon>Hypocreales</taxon>
        <taxon>Hypocreaceae</taxon>
        <taxon>Trichoderma</taxon>
    </lineage>
</organism>
<dbReference type="AlphaFoldDB" id="A0A2T4AQ21"/>
<sequence>MHVACTQVLCRNIGPTGHSQCASPTSRVAKLQMQGRFLFYYSQVRIGPIRKYRGNHIVRRTGGCPRYQVLVSKCRGDQDLCPLASYPSSPTAGYENAACLMRLHNNTRQWRPLHGISVGGEEIPWCRGPMYFPSAQCTTMESGSILSRGSKLYNLAESTVLL</sequence>